<evidence type="ECO:0000256" key="6">
    <source>
        <dbReference type="ARBA" id="ARBA00022692"/>
    </source>
</evidence>
<keyword evidence="16" id="KW-1185">Reference proteome</keyword>
<dbReference type="Pfam" id="PF12156">
    <property type="entry name" value="ATPase-cat_bd"/>
    <property type="match status" value="1"/>
</dbReference>
<evidence type="ECO:0000256" key="2">
    <source>
        <dbReference type="ARBA" id="ARBA00006024"/>
    </source>
</evidence>
<protein>
    <submittedName>
        <fullName evidence="15">Heavy metal translocating P-type ATPase</fullName>
    </submittedName>
</protein>
<dbReference type="Gene3D" id="3.40.1110.10">
    <property type="entry name" value="Calcium-transporting ATPase, cytoplasmic domain N"/>
    <property type="match status" value="1"/>
</dbReference>
<dbReference type="InterPro" id="IPR006121">
    <property type="entry name" value="HMA_dom"/>
</dbReference>
<evidence type="ECO:0000313" key="16">
    <source>
        <dbReference type="Proteomes" id="UP001517247"/>
    </source>
</evidence>
<dbReference type="Gene3D" id="3.30.70.100">
    <property type="match status" value="1"/>
</dbReference>
<keyword evidence="4" id="KW-1003">Cell membrane</keyword>
<dbReference type="CDD" id="cd00371">
    <property type="entry name" value="HMA"/>
    <property type="match status" value="1"/>
</dbReference>
<comment type="similarity">
    <text evidence="2">Belongs to the cation transport ATPase (P-type) (TC 3.A.3) family. Type IB subfamily.</text>
</comment>
<gene>
    <name evidence="15" type="ORF">E6A44_012710</name>
</gene>
<evidence type="ECO:0000256" key="7">
    <source>
        <dbReference type="ARBA" id="ARBA00022723"/>
    </source>
</evidence>
<keyword evidence="12 13" id="KW-0472">Membrane</keyword>
<organism evidence="15 16">
    <name type="scientific">Pedobacter ureilyticus</name>
    <dbReference type="NCBI Taxonomy" id="1393051"/>
    <lineage>
        <taxon>Bacteria</taxon>
        <taxon>Pseudomonadati</taxon>
        <taxon>Bacteroidota</taxon>
        <taxon>Sphingobacteriia</taxon>
        <taxon>Sphingobacteriales</taxon>
        <taxon>Sphingobacteriaceae</taxon>
        <taxon>Pedobacter</taxon>
    </lineage>
</organism>
<dbReference type="NCBIfam" id="TIGR01494">
    <property type="entry name" value="ATPase_P-type"/>
    <property type="match status" value="1"/>
</dbReference>
<dbReference type="Gene3D" id="1.20.1110.10">
    <property type="entry name" value="Calcium-transporting ATPase, transmembrane domain"/>
    <property type="match status" value="1"/>
</dbReference>
<dbReference type="SUPFAM" id="SSF55008">
    <property type="entry name" value="HMA, heavy metal-associated domain"/>
    <property type="match status" value="1"/>
</dbReference>
<keyword evidence="11" id="KW-0406">Ion transport</keyword>
<keyword evidence="9" id="KW-1278">Translocase</keyword>
<dbReference type="InterPro" id="IPR021993">
    <property type="entry name" value="ATPase-cat-bd"/>
</dbReference>
<evidence type="ECO:0000256" key="11">
    <source>
        <dbReference type="ARBA" id="ARBA00023065"/>
    </source>
</evidence>
<dbReference type="EMBL" id="SSHJ02000007">
    <property type="protein sequence ID" value="MFN0256443.1"/>
    <property type="molecule type" value="Genomic_DNA"/>
</dbReference>
<keyword evidence="7" id="KW-0479">Metal-binding</keyword>
<dbReference type="RefSeq" id="WP_138723548.1">
    <property type="nucleotide sequence ID" value="NZ_SSHJ02000007.1"/>
</dbReference>
<feature type="transmembrane region" description="Helical" evidence="13">
    <location>
        <begin position="766"/>
        <end position="788"/>
    </location>
</feature>
<dbReference type="InterPro" id="IPR023298">
    <property type="entry name" value="ATPase_P-typ_TM_dom_sf"/>
</dbReference>
<sequence>MSNSTITHQSSVCYHCGDKLPAVKLSYDDKDFCCVGCQSVYQILSENNMCSYYAYNDTPGQRIKDDGHFEYLDEPTIITQLINYKDKENSIVTFYIPAVHCSSCIWLLEHLYKINPAIFSSRIDFLKKEVTISYKHEKVSLRQVVEVLNQIGYEPLISLQDIVKEKGNSVNKQLIWKIAIAGFCMGNVMLFSFPEYFGLSALEKEFQYLFAWLNLAFCIPVTFYCAREYFTSAIASLKQKHVNLDTPLALIIAVLFVRTAISTIFNDGPGFGDTLTGLVFLLLMGKWVKQRTYHHISFDRDYRSYFPIAITTIKDNREKPVAISEIAVGDRLLIRNGELVPADAILMKGDAWLDMSFVTGEAEPQQKVLGEIVYAGGRQMGEAIELEVVKPASQSYLTGLWNKEFYKADFKKKNFNDSIAKYFSIGVFVIAFAATGFWLWIGDSAKAWSAFTAVVIVACPCVLALSTPFTLSAILSVFDKRGFYVKNTDAVEQLADLDTIVFDKTGTLTSTHNSEIRFEGSLTPGEKLLVASLLYNSSHPLSRQVLKALNPIKIYAIAKYNEVVGKGIMGQVNGRMVYAGSKRGLPFVVESVVSKENGGVHIMIDEMYKGCFSVDQQWREGITPLINHLNEDYDLKVLSGDTNKDEQMLKSVFKPSTTILFNQSPLQKLEAIKSLQARNKKVMMLGDGLNDAGALKQANFGVAITDNINNFTPGCDAIMSGNSLSLLPNFIQLSKDGLTTIKISFAIATSYNLIGVYYAVQGTLYPLVAAILMPISTITIISFTSLATRYFAKRNGLRSIAVGS</sequence>
<evidence type="ECO:0000256" key="10">
    <source>
        <dbReference type="ARBA" id="ARBA00022989"/>
    </source>
</evidence>
<dbReference type="Pfam" id="PF00403">
    <property type="entry name" value="HMA"/>
    <property type="match status" value="1"/>
</dbReference>
<proteinExistence type="inferred from homology"/>
<dbReference type="PROSITE" id="PS00154">
    <property type="entry name" value="ATPASE_E1_E2"/>
    <property type="match status" value="1"/>
</dbReference>
<dbReference type="PROSITE" id="PS50846">
    <property type="entry name" value="HMA_2"/>
    <property type="match status" value="1"/>
</dbReference>
<dbReference type="Pfam" id="PF00122">
    <property type="entry name" value="E1-E2_ATPase"/>
    <property type="match status" value="1"/>
</dbReference>
<evidence type="ECO:0000256" key="12">
    <source>
        <dbReference type="ARBA" id="ARBA00023136"/>
    </source>
</evidence>
<name>A0ABW9J7C4_9SPHI</name>
<evidence type="ECO:0000256" key="3">
    <source>
        <dbReference type="ARBA" id="ARBA00022448"/>
    </source>
</evidence>
<dbReference type="Pfam" id="PF00702">
    <property type="entry name" value="Hydrolase"/>
    <property type="match status" value="1"/>
</dbReference>
<keyword evidence="10 13" id="KW-1133">Transmembrane helix</keyword>
<feature type="transmembrane region" description="Helical" evidence="13">
    <location>
        <begin position="447"/>
        <end position="478"/>
    </location>
</feature>
<dbReference type="InterPro" id="IPR059000">
    <property type="entry name" value="ATPase_P-type_domA"/>
</dbReference>
<evidence type="ECO:0000256" key="9">
    <source>
        <dbReference type="ARBA" id="ARBA00022967"/>
    </source>
</evidence>
<evidence type="ECO:0000256" key="5">
    <source>
        <dbReference type="ARBA" id="ARBA00022553"/>
    </source>
</evidence>
<reference evidence="15 16" key="1">
    <citation type="submission" date="2024-12" db="EMBL/GenBank/DDBJ databases">
        <authorList>
            <person name="Hu S."/>
        </authorList>
    </citation>
    <scope>NUCLEOTIDE SEQUENCE [LARGE SCALE GENOMIC DNA]</scope>
    <source>
        <strain evidence="15 16">THG-T11</strain>
    </source>
</reference>
<dbReference type="InterPro" id="IPR023299">
    <property type="entry name" value="ATPase_P-typ_cyto_dom_N"/>
</dbReference>
<dbReference type="SUPFAM" id="SSF81665">
    <property type="entry name" value="Calcium ATPase, transmembrane domain M"/>
    <property type="match status" value="1"/>
</dbReference>
<dbReference type="InterPro" id="IPR036412">
    <property type="entry name" value="HAD-like_sf"/>
</dbReference>
<feature type="transmembrane region" description="Helical" evidence="13">
    <location>
        <begin position="271"/>
        <end position="288"/>
    </location>
</feature>
<evidence type="ECO:0000313" key="15">
    <source>
        <dbReference type="EMBL" id="MFN0256443.1"/>
    </source>
</evidence>
<dbReference type="InterPro" id="IPR018303">
    <property type="entry name" value="ATPase_P-typ_P_site"/>
</dbReference>
<dbReference type="SUPFAM" id="SSF56784">
    <property type="entry name" value="HAD-like"/>
    <property type="match status" value="1"/>
</dbReference>
<dbReference type="PANTHER" id="PTHR43520:SF5">
    <property type="entry name" value="CATION-TRANSPORTING P-TYPE ATPASE-RELATED"/>
    <property type="match status" value="1"/>
</dbReference>
<feature type="transmembrane region" description="Helical" evidence="13">
    <location>
        <begin position="247"/>
        <end position="265"/>
    </location>
</feature>
<evidence type="ECO:0000256" key="4">
    <source>
        <dbReference type="ARBA" id="ARBA00022475"/>
    </source>
</evidence>
<dbReference type="PRINTS" id="PR00119">
    <property type="entry name" value="CATATPASE"/>
</dbReference>
<evidence type="ECO:0000256" key="8">
    <source>
        <dbReference type="ARBA" id="ARBA00022842"/>
    </source>
</evidence>
<comment type="caution">
    <text evidence="15">The sequence shown here is derived from an EMBL/GenBank/DDBJ whole genome shotgun (WGS) entry which is preliminary data.</text>
</comment>
<accession>A0ABW9J7C4</accession>
<comment type="subcellular location">
    <subcellularLocation>
        <location evidence="1">Cell membrane</location>
        <topology evidence="1">Multi-pass membrane protein</topology>
    </subcellularLocation>
</comment>
<evidence type="ECO:0000259" key="14">
    <source>
        <dbReference type="PROSITE" id="PS50846"/>
    </source>
</evidence>
<dbReference type="InterPro" id="IPR036163">
    <property type="entry name" value="HMA_dom_sf"/>
</dbReference>
<keyword evidence="8" id="KW-0460">Magnesium</keyword>
<feature type="transmembrane region" description="Helical" evidence="13">
    <location>
        <begin position="419"/>
        <end position="441"/>
    </location>
</feature>
<dbReference type="Proteomes" id="UP001517247">
    <property type="component" value="Unassembled WGS sequence"/>
</dbReference>
<keyword evidence="6 13" id="KW-0812">Transmembrane</keyword>
<keyword evidence="5" id="KW-0597">Phosphoprotein</keyword>
<evidence type="ECO:0000256" key="13">
    <source>
        <dbReference type="SAM" id="Phobius"/>
    </source>
</evidence>
<dbReference type="Gene3D" id="2.70.150.10">
    <property type="entry name" value="Calcium-transporting ATPase, cytoplasmic transduction domain A"/>
    <property type="match status" value="1"/>
</dbReference>
<feature type="transmembrane region" description="Helical" evidence="13">
    <location>
        <begin position="174"/>
        <end position="194"/>
    </location>
</feature>
<dbReference type="InterPro" id="IPR023214">
    <property type="entry name" value="HAD_sf"/>
</dbReference>
<feature type="domain" description="HMA" evidence="14">
    <location>
        <begin position="90"/>
        <end position="156"/>
    </location>
</feature>
<feature type="transmembrane region" description="Helical" evidence="13">
    <location>
        <begin position="206"/>
        <end position="226"/>
    </location>
</feature>
<dbReference type="Gene3D" id="3.40.50.1000">
    <property type="entry name" value="HAD superfamily/HAD-like"/>
    <property type="match status" value="1"/>
</dbReference>
<evidence type="ECO:0000256" key="1">
    <source>
        <dbReference type="ARBA" id="ARBA00004651"/>
    </source>
</evidence>
<dbReference type="InterPro" id="IPR008250">
    <property type="entry name" value="ATPase_P-typ_transduc_dom_A_sf"/>
</dbReference>
<dbReference type="PANTHER" id="PTHR43520">
    <property type="entry name" value="ATP7, ISOFORM B"/>
    <property type="match status" value="1"/>
</dbReference>
<dbReference type="SUPFAM" id="SSF81653">
    <property type="entry name" value="Calcium ATPase, transduction domain A"/>
    <property type="match status" value="1"/>
</dbReference>
<feature type="transmembrane region" description="Helical" evidence="13">
    <location>
        <begin position="743"/>
        <end position="760"/>
    </location>
</feature>
<dbReference type="InterPro" id="IPR001757">
    <property type="entry name" value="P_typ_ATPase"/>
</dbReference>
<keyword evidence="3" id="KW-0813">Transport</keyword>